<dbReference type="Gene3D" id="3.40.50.410">
    <property type="entry name" value="von Willebrand factor, type A domain"/>
    <property type="match status" value="1"/>
</dbReference>
<dbReference type="SUPFAM" id="SSF100939">
    <property type="entry name" value="SPOC domain-like"/>
    <property type="match status" value="1"/>
</dbReference>
<keyword evidence="8" id="KW-0233">DNA recombination</keyword>
<name>A0AAW1D3T7_9HEMI</name>
<dbReference type="InterPro" id="IPR036465">
    <property type="entry name" value="vWFA_dom_sf"/>
</dbReference>
<evidence type="ECO:0000256" key="2">
    <source>
        <dbReference type="ARBA" id="ARBA00022741"/>
    </source>
</evidence>
<dbReference type="EMBL" id="JAPXFL010000007">
    <property type="protein sequence ID" value="KAK9504728.1"/>
    <property type="molecule type" value="Genomic_DNA"/>
</dbReference>
<keyword evidence="5" id="KW-0347">Helicase</keyword>
<evidence type="ECO:0000256" key="11">
    <source>
        <dbReference type="SAM" id="MobiDB-lite"/>
    </source>
</evidence>
<evidence type="ECO:0000256" key="1">
    <source>
        <dbReference type="ARBA" id="ARBA00004123"/>
    </source>
</evidence>
<dbReference type="GO" id="GO:0000723">
    <property type="term" value="P:telomere maintenance"/>
    <property type="evidence" value="ECO:0007669"/>
    <property type="project" value="InterPro"/>
</dbReference>
<dbReference type="GO" id="GO:0042162">
    <property type="term" value="F:telomeric DNA binding"/>
    <property type="evidence" value="ECO:0007669"/>
    <property type="project" value="InterPro"/>
</dbReference>
<evidence type="ECO:0000256" key="7">
    <source>
        <dbReference type="ARBA" id="ARBA00023125"/>
    </source>
</evidence>
<feature type="compositionally biased region" description="Polar residues" evidence="11">
    <location>
        <begin position="307"/>
        <end position="321"/>
    </location>
</feature>
<dbReference type="GO" id="GO:0016787">
    <property type="term" value="F:hydrolase activity"/>
    <property type="evidence" value="ECO:0007669"/>
    <property type="project" value="UniProtKB-KW"/>
</dbReference>
<dbReference type="Pfam" id="PF03731">
    <property type="entry name" value="Ku_N"/>
    <property type="match status" value="1"/>
</dbReference>
<feature type="region of interest" description="Disordered" evidence="11">
    <location>
        <begin position="275"/>
        <end position="344"/>
    </location>
</feature>
<dbReference type="InterPro" id="IPR006165">
    <property type="entry name" value="Ku70"/>
</dbReference>
<dbReference type="GO" id="GO:0003690">
    <property type="term" value="F:double-stranded DNA binding"/>
    <property type="evidence" value="ECO:0007669"/>
    <property type="project" value="TreeGrafter"/>
</dbReference>
<dbReference type="Proteomes" id="UP001461498">
    <property type="component" value="Unassembled WGS sequence"/>
</dbReference>
<dbReference type="PANTHER" id="PTHR12604">
    <property type="entry name" value="KU AUTOANTIGEN DNA HELICASE"/>
    <property type="match status" value="1"/>
</dbReference>
<keyword evidence="10" id="KW-0539">Nucleus</keyword>
<evidence type="ECO:0000256" key="9">
    <source>
        <dbReference type="ARBA" id="ARBA00023204"/>
    </source>
</evidence>
<feature type="region of interest" description="Disordered" evidence="11">
    <location>
        <begin position="568"/>
        <end position="600"/>
    </location>
</feature>
<evidence type="ECO:0000256" key="8">
    <source>
        <dbReference type="ARBA" id="ARBA00023172"/>
    </source>
</evidence>
<keyword evidence="2" id="KW-0547">Nucleotide-binding</keyword>
<keyword evidence="9" id="KW-0234">DNA repair</keyword>
<dbReference type="GO" id="GO:0006310">
    <property type="term" value="P:DNA recombination"/>
    <property type="evidence" value="ECO:0007669"/>
    <property type="project" value="UniProtKB-KW"/>
</dbReference>
<dbReference type="SUPFAM" id="SSF53300">
    <property type="entry name" value="vWA-like"/>
    <property type="match status" value="1"/>
</dbReference>
<organism evidence="13 14">
    <name type="scientific">Rhynocoris fuscipes</name>
    <dbReference type="NCBI Taxonomy" id="488301"/>
    <lineage>
        <taxon>Eukaryota</taxon>
        <taxon>Metazoa</taxon>
        <taxon>Ecdysozoa</taxon>
        <taxon>Arthropoda</taxon>
        <taxon>Hexapoda</taxon>
        <taxon>Insecta</taxon>
        <taxon>Pterygota</taxon>
        <taxon>Neoptera</taxon>
        <taxon>Paraneoptera</taxon>
        <taxon>Hemiptera</taxon>
        <taxon>Heteroptera</taxon>
        <taxon>Panheteroptera</taxon>
        <taxon>Cimicomorpha</taxon>
        <taxon>Reduviidae</taxon>
        <taxon>Harpactorinae</taxon>
        <taxon>Harpactorini</taxon>
        <taxon>Rhynocoris</taxon>
    </lineage>
</organism>
<sequence length="654" mass="73919">MEGVIVDDEGDAEVENVWQNQFTGRNCILFLIDARKPMFAHTNATSYFKESMLCCKNAMLDMARKQKNDLFGIMLFGTKISEGKFAPENVSILQELVVPSVSTIKRINSMIENDFVELREKFGDVDAVDITSAINYCQITIHVSKKKLYLKNIILMTYDDDPCGTDEKAAFRARKQANELYQHEIELDVVTIDSNFDSSKFFKELILTSRGELLRDWEGKDPIMKIEDVKNQIEKFTQKYSRRLSFLRIGHKKSFLRLQICLYKLYTEPKKSLTTVKHSDNNDKENGNAAAKENRREVTVTEGGNDGLSQTSAQHGNTALSKQKPECSQLATTADKEGSADDALAEQEEQLDELVPLIAGSFINITKPELKRRMQASNLKLRRGFQLIGFVHTIEVPLYFSIGEPYFVVPYGRDKNSRSAFSHLLQKCIERQVSMFGWFCLTKSATPALTVLHPLEASTEGKGHPKGFQLCKVPFSDEMFEIDEKESIVNAEVSEEQLEAANKIVNKVTIPYRVDVFNDNEYLRRISMIEALAMDYSHCPDQEDSTYVDLEEVQERLGELSIMFNAGDSSTQSSITSGKGMKRAATDGGSQSRGAKQRRPMDIIEMIQRGEANRLTVAELKEVLKAEGVKSLSTMTKTRLVDIATRRFSSDSQQ</sequence>
<keyword evidence="6" id="KW-0067">ATP-binding</keyword>
<dbReference type="InterPro" id="IPR006164">
    <property type="entry name" value="DNA_bd_Ku70/Ku80"/>
</dbReference>
<evidence type="ECO:0000313" key="13">
    <source>
        <dbReference type="EMBL" id="KAK9504728.1"/>
    </source>
</evidence>
<dbReference type="GO" id="GO:0003684">
    <property type="term" value="F:damaged DNA binding"/>
    <property type="evidence" value="ECO:0007669"/>
    <property type="project" value="InterPro"/>
</dbReference>
<dbReference type="InterPro" id="IPR016194">
    <property type="entry name" value="SPOC-like_C_dom_sf"/>
</dbReference>
<dbReference type="InterPro" id="IPR005161">
    <property type="entry name" value="Ku_N"/>
</dbReference>
<dbReference type="Gene3D" id="1.10.1600.10">
    <property type="match status" value="1"/>
</dbReference>
<dbReference type="GO" id="GO:0043564">
    <property type="term" value="C:Ku70:Ku80 complex"/>
    <property type="evidence" value="ECO:0007669"/>
    <property type="project" value="InterPro"/>
</dbReference>
<feature type="domain" description="Ku" evidence="12">
    <location>
        <begin position="346"/>
        <end position="490"/>
    </location>
</feature>
<comment type="caution">
    <text evidence="13">The sequence shown here is derived from an EMBL/GenBank/DDBJ whole genome shotgun (WGS) entry which is preliminary data.</text>
</comment>
<dbReference type="Gene3D" id="2.40.290.10">
    <property type="match status" value="1"/>
</dbReference>
<keyword evidence="3" id="KW-0227">DNA damage</keyword>
<dbReference type="PANTHER" id="PTHR12604:SF2">
    <property type="entry name" value="X-RAY REPAIR CROSS-COMPLEMENTING PROTEIN 6"/>
    <property type="match status" value="1"/>
</dbReference>
<evidence type="ECO:0000256" key="5">
    <source>
        <dbReference type="ARBA" id="ARBA00022806"/>
    </source>
</evidence>
<dbReference type="GO" id="GO:0006303">
    <property type="term" value="P:double-strand break repair via nonhomologous end joining"/>
    <property type="evidence" value="ECO:0007669"/>
    <property type="project" value="InterPro"/>
</dbReference>
<evidence type="ECO:0000256" key="3">
    <source>
        <dbReference type="ARBA" id="ARBA00022763"/>
    </source>
</evidence>
<dbReference type="GO" id="GO:0004386">
    <property type="term" value="F:helicase activity"/>
    <property type="evidence" value="ECO:0007669"/>
    <property type="project" value="UniProtKB-KW"/>
</dbReference>
<evidence type="ECO:0000256" key="6">
    <source>
        <dbReference type="ARBA" id="ARBA00022840"/>
    </source>
</evidence>
<reference evidence="13 14" key="1">
    <citation type="submission" date="2022-12" db="EMBL/GenBank/DDBJ databases">
        <title>Chromosome-level genome assembly of true bugs.</title>
        <authorList>
            <person name="Ma L."/>
            <person name="Li H."/>
        </authorList>
    </citation>
    <scope>NUCLEOTIDE SEQUENCE [LARGE SCALE GENOMIC DNA]</scope>
    <source>
        <strain evidence="13">Lab_2022b</strain>
    </source>
</reference>
<gene>
    <name evidence="13" type="ORF">O3M35_010994</name>
</gene>
<accession>A0AAW1D3T7</accession>
<feature type="compositionally biased region" description="Polar residues" evidence="11">
    <location>
        <begin position="568"/>
        <end position="577"/>
    </location>
</feature>
<protein>
    <recommendedName>
        <fullName evidence="12">Ku domain-containing protein</fullName>
    </recommendedName>
</protein>
<dbReference type="GO" id="GO:0005524">
    <property type="term" value="F:ATP binding"/>
    <property type="evidence" value="ECO:0007669"/>
    <property type="project" value="UniProtKB-KW"/>
</dbReference>
<dbReference type="Pfam" id="PF02735">
    <property type="entry name" value="Ku"/>
    <property type="match status" value="1"/>
</dbReference>
<keyword evidence="14" id="KW-1185">Reference proteome</keyword>
<dbReference type="AlphaFoldDB" id="A0AAW1D3T7"/>
<keyword evidence="7" id="KW-0238">DNA-binding</keyword>
<evidence type="ECO:0000256" key="10">
    <source>
        <dbReference type="ARBA" id="ARBA00023242"/>
    </source>
</evidence>
<dbReference type="PIRSF" id="PIRSF003033">
    <property type="entry name" value="Ku70"/>
    <property type="match status" value="1"/>
</dbReference>
<evidence type="ECO:0000256" key="4">
    <source>
        <dbReference type="ARBA" id="ARBA00022801"/>
    </source>
</evidence>
<comment type="subcellular location">
    <subcellularLocation>
        <location evidence="1">Nucleus</location>
    </subcellularLocation>
</comment>
<dbReference type="SMART" id="SM00559">
    <property type="entry name" value="Ku78"/>
    <property type="match status" value="1"/>
</dbReference>
<keyword evidence="4" id="KW-0378">Hydrolase</keyword>
<feature type="compositionally biased region" description="Basic and acidic residues" evidence="11">
    <location>
        <begin position="275"/>
        <end position="299"/>
    </location>
</feature>
<evidence type="ECO:0000259" key="12">
    <source>
        <dbReference type="SMART" id="SM00559"/>
    </source>
</evidence>
<evidence type="ECO:0000313" key="14">
    <source>
        <dbReference type="Proteomes" id="UP001461498"/>
    </source>
</evidence>
<proteinExistence type="predicted"/>